<name>A0A1H7PDK8_9BACT</name>
<evidence type="ECO:0000313" key="10">
    <source>
        <dbReference type="EMBL" id="SEL33852.1"/>
    </source>
</evidence>
<feature type="domain" description="Cyclic nucleotide-binding" evidence="7">
    <location>
        <begin position="161"/>
        <end position="260"/>
    </location>
</feature>
<keyword evidence="11" id="KW-1185">Reference proteome</keyword>
<keyword evidence="2" id="KW-0902">Two-component regulatory system</keyword>
<dbReference type="InterPro" id="IPR036390">
    <property type="entry name" value="WH_DNA-bd_sf"/>
</dbReference>
<dbReference type="InterPro" id="IPR001789">
    <property type="entry name" value="Sig_transdc_resp-reg_receiver"/>
</dbReference>
<dbReference type="OrthoDB" id="9127033at2"/>
<dbReference type="AlphaFoldDB" id="A0A1H7PDK8"/>
<dbReference type="InterPro" id="IPR018490">
    <property type="entry name" value="cNMP-bd_dom_sf"/>
</dbReference>
<evidence type="ECO:0000256" key="1">
    <source>
        <dbReference type="ARBA" id="ARBA00022553"/>
    </source>
</evidence>
<dbReference type="CDD" id="cd00038">
    <property type="entry name" value="CAP_ED"/>
    <property type="match status" value="1"/>
</dbReference>
<dbReference type="GO" id="GO:0032993">
    <property type="term" value="C:protein-DNA complex"/>
    <property type="evidence" value="ECO:0007669"/>
    <property type="project" value="TreeGrafter"/>
</dbReference>
<evidence type="ECO:0000259" key="7">
    <source>
        <dbReference type="PROSITE" id="PS50042"/>
    </source>
</evidence>
<dbReference type="EMBL" id="FOBB01000002">
    <property type="protein sequence ID" value="SEL33852.1"/>
    <property type="molecule type" value="Genomic_DNA"/>
</dbReference>
<feature type="domain" description="Response regulatory" evidence="8">
    <location>
        <begin position="3"/>
        <end position="119"/>
    </location>
</feature>
<dbReference type="GO" id="GO:0016301">
    <property type="term" value="F:kinase activity"/>
    <property type="evidence" value="ECO:0007669"/>
    <property type="project" value="UniProtKB-KW"/>
</dbReference>
<evidence type="ECO:0000313" key="11">
    <source>
        <dbReference type="Proteomes" id="UP000198984"/>
    </source>
</evidence>
<feature type="modified residue" description="4-aspartylphosphate" evidence="6">
    <location>
        <position position="52"/>
    </location>
</feature>
<dbReference type="SUPFAM" id="SSF52172">
    <property type="entry name" value="CheY-like"/>
    <property type="match status" value="1"/>
</dbReference>
<evidence type="ECO:0000256" key="2">
    <source>
        <dbReference type="ARBA" id="ARBA00023012"/>
    </source>
</evidence>
<dbReference type="Pfam" id="PF00027">
    <property type="entry name" value="cNMP_binding"/>
    <property type="match status" value="1"/>
</dbReference>
<dbReference type="GO" id="GO:0006355">
    <property type="term" value="P:regulation of DNA-templated transcription"/>
    <property type="evidence" value="ECO:0007669"/>
    <property type="project" value="InterPro"/>
</dbReference>
<dbReference type="InterPro" id="IPR012318">
    <property type="entry name" value="HTH_CRP"/>
</dbReference>
<dbReference type="InterPro" id="IPR011006">
    <property type="entry name" value="CheY-like_superfamily"/>
</dbReference>
<gene>
    <name evidence="10" type="ORF">SAMN04488505_10259</name>
</gene>
<proteinExistence type="predicted"/>
<dbReference type="PANTHER" id="PTHR48111:SF4">
    <property type="entry name" value="DNA-BINDING DUAL TRANSCRIPTIONAL REGULATOR OMPR"/>
    <property type="match status" value="1"/>
</dbReference>
<evidence type="ECO:0000259" key="9">
    <source>
        <dbReference type="PROSITE" id="PS51063"/>
    </source>
</evidence>
<keyword evidence="3" id="KW-0805">Transcription regulation</keyword>
<reference evidence="10 11" key="1">
    <citation type="submission" date="2016-10" db="EMBL/GenBank/DDBJ databases">
        <authorList>
            <person name="de Groot N.N."/>
        </authorList>
    </citation>
    <scope>NUCLEOTIDE SEQUENCE [LARGE SCALE GENOMIC DNA]</scope>
    <source>
        <strain evidence="10 11">DSM 21039</strain>
    </source>
</reference>
<keyword evidence="5" id="KW-0804">Transcription</keyword>
<dbReference type="Pfam" id="PF00072">
    <property type="entry name" value="Response_reg"/>
    <property type="match status" value="1"/>
</dbReference>
<dbReference type="SUPFAM" id="SSF51206">
    <property type="entry name" value="cAMP-binding domain-like"/>
    <property type="match status" value="1"/>
</dbReference>
<dbReference type="InterPro" id="IPR000595">
    <property type="entry name" value="cNMP-bd_dom"/>
</dbReference>
<keyword evidence="4" id="KW-0238">DNA-binding</keyword>
<evidence type="ECO:0000256" key="5">
    <source>
        <dbReference type="ARBA" id="ARBA00023163"/>
    </source>
</evidence>
<dbReference type="InterPro" id="IPR014710">
    <property type="entry name" value="RmlC-like_jellyroll"/>
</dbReference>
<keyword evidence="1 6" id="KW-0597">Phosphoprotein</keyword>
<dbReference type="GO" id="GO:0000156">
    <property type="term" value="F:phosphorelay response regulator activity"/>
    <property type="evidence" value="ECO:0007669"/>
    <property type="project" value="TreeGrafter"/>
</dbReference>
<dbReference type="SMART" id="SM00100">
    <property type="entry name" value="cNMP"/>
    <property type="match status" value="1"/>
</dbReference>
<dbReference type="PROSITE" id="PS51063">
    <property type="entry name" value="HTH_CRP_2"/>
    <property type="match status" value="1"/>
</dbReference>
<evidence type="ECO:0000256" key="6">
    <source>
        <dbReference type="PROSITE-ProRule" id="PRU00169"/>
    </source>
</evidence>
<dbReference type="PROSITE" id="PS50110">
    <property type="entry name" value="RESPONSE_REGULATORY"/>
    <property type="match status" value="1"/>
</dbReference>
<evidence type="ECO:0000256" key="3">
    <source>
        <dbReference type="ARBA" id="ARBA00023015"/>
    </source>
</evidence>
<evidence type="ECO:0000256" key="4">
    <source>
        <dbReference type="ARBA" id="ARBA00023125"/>
    </source>
</evidence>
<protein>
    <submittedName>
        <fullName evidence="10">cAMP-binding domain of CRP or a regulatory subunit of cAMP-dependent protein kinases</fullName>
    </submittedName>
</protein>
<organism evidence="10 11">
    <name type="scientific">Chitinophaga rupis</name>
    <dbReference type="NCBI Taxonomy" id="573321"/>
    <lineage>
        <taxon>Bacteria</taxon>
        <taxon>Pseudomonadati</taxon>
        <taxon>Bacteroidota</taxon>
        <taxon>Chitinophagia</taxon>
        <taxon>Chitinophagales</taxon>
        <taxon>Chitinophagaceae</taxon>
        <taxon>Chitinophaga</taxon>
    </lineage>
</organism>
<dbReference type="SMART" id="SM00419">
    <property type="entry name" value="HTH_CRP"/>
    <property type="match status" value="1"/>
</dbReference>
<dbReference type="STRING" id="573321.SAMN04488505_10259"/>
<dbReference type="PANTHER" id="PTHR48111">
    <property type="entry name" value="REGULATOR OF RPOS"/>
    <property type="match status" value="1"/>
</dbReference>
<dbReference type="Gene3D" id="3.40.50.2300">
    <property type="match status" value="1"/>
</dbReference>
<dbReference type="InterPro" id="IPR039420">
    <property type="entry name" value="WalR-like"/>
</dbReference>
<keyword evidence="10" id="KW-0418">Kinase</keyword>
<dbReference type="GO" id="GO:0000976">
    <property type="term" value="F:transcription cis-regulatory region binding"/>
    <property type="evidence" value="ECO:0007669"/>
    <property type="project" value="TreeGrafter"/>
</dbReference>
<dbReference type="PROSITE" id="PS50042">
    <property type="entry name" value="CNMP_BINDING_3"/>
    <property type="match status" value="1"/>
</dbReference>
<dbReference type="Pfam" id="PF13545">
    <property type="entry name" value="HTH_Crp_2"/>
    <property type="match status" value="1"/>
</dbReference>
<accession>A0A1H7PDK8</accession>
<dbReference type="SMART" id="SM00448">
    <property type="entry name" value="REC"/>
    <property type="match status" value="1"/>
</dbReference>
<dbReference type="GO" id="GO:0005829">
    <property type="term" value="C:cytosol"/>
    <property type="evidence" value="ECO:0007669"/>
    <property type="project" value="TreeGrafter"/>
</dbReference>
<sequence length="352" mass="39566">MQTILLIEDNTDIRENTAEILDLAGYKVLTAENGKVGVELALQQKPDLVICDIMMPVLDGFGVLHMLQRNDDMQDIPFIFLTAKTERADFRKGMEMGADDYITKPFSGTELLHAIEGRLKKSLLKKQEFASNPEGLNKLMQAATGKGSLQLLSEGRNTDKFKKKQVIYMEGNHPASLFYVQKGKVKTFKRNEDGKELVVELYNEGDFLGYIALLEGTVYKETAEAMEECEIAVIPREDFEELLHNNHEVAVQFIRLLARNITGKEQQLLGLAYNSLRKKVAEALMHLHKKYSGRKEGPFAIDISRDNLAAIAGTATESLIRTLGDFREEKLIDIKDGAIVILNEKKLGALLY</sequence>
<dbReference type="SUPFAM" id="SSF46785">
    <property type="entry name" value="Winged helix' DNA-binding domain"/>
    <property type="match status" value="1"/>
</dbReference>
<dbReference type="Proteomes" id="UP000198984">
    <property type="component" value="Unassembled WGS sequence"/>
</dbReference>
<keyword evidence="10" id="KW-0808">Transferase</keyword>
<dbReference type="InterPro" id="IPR036388">
    <property type="entry name" value="WH-like_DNA-bd_sf"/>
</dbReference>
<evidence type="ECO:0000259" key="8">
    <source>
        <dbReference type="PROSITE" id="PS50110"/>
    </source>
</evidence>
<dbReference type="CDD" id="cd17574">
    <property type="entry name" value="REC_OmpR"/>
    <property type="match status" value="1"/>
</dbReference>
<dbReference type="Gene3D" id="1.10.10.10">
    <property type="entry name" value="Winged helix-like DNA-binding domain superfamily/Winged helix DNA-binding domain"/>
    <property type="match status" value="1"/>
</dbReference>
<dbReference type="Gene3D" id="2.60.120.10">
    <property type="entry name" value="Jelly Rolls"/>
    <property type="match status" value="1"/>
</dbReference>
<dbReference type="RefSeq" id="WP_089908636.1">
    <property type="nucleotide sequence ID" value="NZ_FOBB01000002.1"/>
</dbReference>
<feature type="domain" description="HTH crp-type" evidence="9">
    <location>
        <begin position="274"/>
        <end position="345"/>
    </location>
</feature>